<dbReference type="EMBL" id="JAXQNO010000010">
    <property type="protein sequence ID" value="KAK4789534.1"/>
    <property type="molecule type" value="Genomic_DNA"/>
</dbReference>
<feature type="compositionally biased region" description="Basic and acidic residues" evidence="3">
    <location>
        <begin position="731"/>
        <end position="740"/>
    </location>
</feature>
<comment type="similarity">
    <text evidence="1">Belongs to the TCP11 family.</text>
</comment>
<evidence type="ECO:0000256" key="2">
    <source>
        <dbReference type="SAM" id="Coils"/>
    </source>
</evidence>
<comment type="caution">
    <text evidence="4">The sequence shown here is derived from an EMBL/GenBank/DDBJ whole genome shotgun (WGS) entry which is preliminary data.</text>
</comment>
<dbReference type="Proteomes" id="UP001346149">
    <property type="component" value="Unassembled WGS sequence"/>
</dbReference>
<dbReference type="InterPro" id="IPR008862">
    <property type="entry name" value="Tcp11"/>
</dbReference>
<feature type="compositionally biased region" description="Polar residues" evidence="3">
    <location>
        <begin position="707"/>
        <end position="721"/>
    </location>
</feature>
<proteinExistence type="inferred from homology"/>
<keyword evidence="2" id="KW-0175">Coiled coil</keyword>
<dbReference type="PANTHER" id="PTHR12832">
    <property type="entry name" value="TESTIS-SPECIFIC PROTEIN PBS13 T-COMPLEX 11"/>
    <property type="match status" value="1"/>
</dbReference>
<sequence>MVSLRLFREASIPRDDVAVPQPNMSSSDIHFRAVAAANGQKWRARLILPFLRRRNGPCYRNFAVSDQPSPTQPLPLRGFCLWVPSVSSWCEAFSGGWRAVLMETPDKSPTAIVLDFPVRDEGGASPFSWPPRMPTRLRRRLLADCGSRSPSTVEEIEAKLRDAHLRRQQFYEKLSSKARPKQRSPSRASSQEDDLGQRLEAKLLAAEQKRQSILAKEQLRLAKLDELRQAAKCEVELRLEKERENLGTKVETRIQQAEENRLLILKAYKQRRATLKERSSQSLLRRMARENKYKERVHAAINQKRAAAEKKRLKLLEAERKRACARMLQVQRVAESVSHQREVERKKLQVQLEDRLQRAKRQRAEYLRQRGVRQQRSFGRMNRVRMYKQGDILSSKLARCWKQFLKMQRTTLDLAKAHGALGINEASVKTMPFEQLAILIESVDTLRTVKGLLDRLESRLRVSRAVSVPSQPSSLENIDHLLKRVATPKKRPLSRTPSRAPRGKEARKVVSRREAAKAPASTSRYPVRVVLCTYMILGHPDAVFSGLGEREIALAMSAREFVQAFELLIRIILDGPIQSSDEEYDSAMPRRWTFKTQLAAFDRAWCTYLSHFVAWKVKDAKMLEDDLVRAACQLELSMIQTCKMTAEGETGTLTHDMKAIQKQVTEDQKLLREKVLHLSGDAGIERMEVALRETRSNYFRVRRSGSPAASSITNNSPSSVASPLAMSGLSERNRDPEKPSRVVRSLFKEDVSPLPNEFGSLASDMDGNQVLSSQNSVTENEMIVNGLLHDYGSSLADGLASNDEDKNTIKGKVRLMMEKAFWDGVMESMEGDKPQSDRVVQLMEEMRDGICEIAPESWKEEIIGTIDLNILTQVLKSGNLDMDYLVRILKFALGTLQRLSSPSKDDEMKTSHNKLIEELSQICQSKGSLDHPHRIAMVRGIRFVLEQIQVLKSEISKTRILLMEPMLKGPAGFEYLRSAFAKRFGDASDAATSLPLTCQWISSVKTEIDMEWSEHTTSLSSISQQSSSHGFLPSAVLRTGGSFLVQSNISSGFSTKDNGLQECKGEQLDLLVRIGLLKLVCGVSGLTHETLPETFMLNLFRFRAIQAQIQKTIVISTSILVCRQTILSERVVSSSADMESVLSNSTQRLAELLDKDEDAGIEEIVDILSDFPAAGGKSTDSDIKQSRKAVMGRMLAKCLQAGDPIFERVSHAVYLGLRAVVLGGKSPSSRKLTEMALRPIGAAIMAERVVEVAGVLGIAAWVSVQVHGQWYASIVNYF</sequence>
<evidence type="ECO:0000256" key="3">
    <source>
        <dbReference type="SAM" id="MobiDB-lite"/>
    </source>
</evidence>
<dbReference type="GO" id="GO:0007165">
    <property type="term" value="P:signal transduction"/>
    <property type="evidence" value="ECO:0007669"/>
    <property type="project" value="TreeGrafter"/>
</dbReference>
<feature type="coiled-coil region" evidence="2">
    <location>
        <begin position="301"/>
        <end position="369"/>
    </location>
</feature>
<feature type="region of interest" description="Disordered" evidence="3">
    <location>
        <begin position="174"/>
        <end position="195"/>
    </location>
</feature>
<evidence type="ECO:0008006" key="6">
    <source>
        <dbReference type="Google" id="ProtNLM"/>
    </source>
</evidence>
<keyword evidence="5" id="KW-1185">Reference proteome</keyword>
<protein>
    <recommendedName>
        <fullName evidence="6">T-complex protein 11</fullName>
    </recommendedName>
</protein>
<evidence type="ECO:0000313" key="4">
    <source>
        <dbReference type="EMBL" id="KAK4789534.1"/>
    </source>
</evidence>
<name>A0AAN7LQE9_TRANT</name>
<dbReference type="PANTHER" id="PTHR12832:SF34">
    <property type="entry name" value="T-COMPLEX PROTEIN 11"/>
    <property type="match status" value="1"/>
</dbReference>
<feature type="region of interest" description="Disordered" evidence="3">
    <location>
        <begin position="702"/>
        <end position="740"/>
    </location>
</feature>
<dbReference type="AlphaFoldDB" id="A0AAN7LQE9"/>
<accession>A0AAN7LQE9</accession>
<evidence type="ECO:0000313" key="5">
    <source>
        <dbReference type="Proteomes" id="UP001346149"/>
    </source>
</evidence>
<feature type="region of interest" description="Disordered" evidence="3">
    <location>
        <begin position="487"/>
        <end position="517"/>
    </location>
</feature>
<dbReference type="Pfam" id="PF05794">
    <property type="entry name" value="Tcp11"/>
    <property type="match status" value="1"/>
</dbReference>
<organism evidence="4 5">
    <name type="scientific">Trapa natans</name>
    <name type="common">Water chestnut</name>
    <dbReference type="NCBI Taxonomy" id="22666"/>
    <lineage>
        <taxon>Eukaryota</taxon>
        <taxon>Viridiplantae</taxon>
        <taxon>Streptophyta</taxon>
        <taxon>Embryophyta</taxon>
        <taxon>Tracheophyta</taxon>
        <taxon>Spermatophyta</taxon>
        <taxon>Magnoliopsida</taxon>
        <taxon>eudicotyledons</taxon>
        <taxon>Gunneridae</taxon>
        <taxon>Pentapetalae</taxon>
        <taxon>rosids</taxon>
        <taxon>malvids</taxon>
        <taxon>Myrtales</taxon>
        <taxon>Lythraceae</taxon>
        <taxon>Trapa</taxon>
    </lineage>
</organism>
<reference evidence="4 5" key="1">
    <citation type="journal article" date="2023" name="Hortic Res">
        <title>Pangenome of water caltrop reveals structural variations and asymmetric subgenome divergence after allopolyploidization.</title>
        <authorList>
            <person name="Zhang X."/>
            <person name="Chen Y."/>
            <person name="Wang L."/>
            <person name="Yuan Y."/>
            <person name="Fang M."/>
            <person name="Shi L."/>
            <person name="Lu R."/>
            <person name="Comes H.P."/>
            <person name="Ma Y."/>
            <person name="Chen Y."/>
            <person name="Huang G."/>
            <person name="Zhou Y."/>
            <person name="Zheng Z."/>
            <person name="Qiu Y."/>
        </authorList>
    </citation>
    <scope>NUCLEOTIDE SEQUENCE [LARGE SCALE GENOMIC DNA]</scope>
    <source>
        <strain evidence="4">F231</strain>
    </source>
</reference>
<evidence type="ECO:0000256" key="1">
    <source>
        <dbReference type="ARBA" id="ARBA00010954"/>
    </source>
</evidence>
<gene>
    <name evidence="4" type="ORF">SAY86_016838</name>
</gene>
<feature type="compositionally biased region" description="Basic and acidic residues" evidence="3">
    <location>
        <begin position="502"/>
        <end position="516"/>
    </location>
</feature>